<dbReference type="InterPro" id="IPR039420">
    <property type="entry name" value="WalR-like"/>
</dbReference>
<sequence length="226" mass="25259">MKLLVVEDEQDLRESIAEGLRLSGYAVDTAADGAAGEDMLAAGSYDLVVLDINLPYLDGFTLLERLRAVNKEIRVIILTARTDIDDLVRGLDTGANDYLVKPFHFVELEARIRSLLRRRQVQEDLLITCQGFSFNLKTKAVSCAGGELRLTSKELSILEYLLLNRGRHVSQEELLEHVWEDGMNEFSNTVRVHVSALRKKLKAATGRVVITNEIGRGYIIEADGTE</sequence>
<dbReference type="PANTHER" id="PTHR48111">
    <property type="entry name" value="REGULATOR OF RPOS"/>
    <property type="match status" value="1"/>
</dbReference>
<dbReference type="AlphaFoldDB" id="A0A2J8B121"/>
<dbReference type="PROSITE" id="PS50110">
    <property type="entry name" value="RESPONSE_REGULATORY"/>
    <property type="match status" value="1"/>
</dbReference>
<evidence type="ECO:0000313" key="11">
    <source>
        <dbReference type="Proteomes" id="UP000236394"/>
    </source>
</evidence>
<dbReference type="InterPro" id="IPR001789">
    <property type="entry name" value="Sig_transdc_resp-reg_receiver"/>
</dbReference>
<feature type="domain" description="Response regulatory" evidence="8">
    <location>
        <begin position="2"/>
        <end position="116"/>
    </location>
</feature>
<feature type="DNA-binding region" description="OmpR/PhoB-type" evidence="7">
    <location>
        <begin position="124"/>
        <end position="222"/>
    </location>
</feature>
<evidence type="ECO:0000256" key="7">
    <source>
        <dbReference type="PROSITE-ProRule" id="PRU01091"/>
    </source>
</evidence>
<organism evidence="10 11">
    <name type="scientific">Mageeibacillus indolicus</name>
    <dbReference type="NCBI Taxonomy" id="884684"/>
    <lineage>
        <taxon>Bacteria</taxon>
        <taxon>Bacillati</taxon>
        <taxon>Bacillota</taxon>
        <taxon>Clostridia</taxon>
        <taxon>Eubacteriales</taxon>
        <taxon>Oscillospiraceae</taxon>
        <taxon>Mageeibacillus</taxon>
    </lineage>
</organism>
<dbReference type="Pfam" id="PF00486">
    <property type="entry name" value="Trans_reg_C"/>
    <property type="match status" value="1"/>
</dbReference>
<dbReference type="SMART" id="SM00448">
    <property type="entry name" value="REC"/>
    <property type="match status" value="1"/>
</dbReference>
<dbReference type="GO" id="GO:0032993">
    <property type="term" value="C:protein-DNA complex"/>
    <property type="evidence" value="ECO:0007669"/>
    <property type="project" value="TreeGrafter"/>
</dbReference>
<dbReference type="GO" id="GO:0000976">
    <property type="term" value="F:transcription cis-regulatory region binding"/>
    <property type="evidence" value="ECO:0007669"/>
    <property type="project" value="TreeGrafter"/>
</dbReference>
<evidence type="ECO:0000256" key="5">
    <source>
        <dbReference type="ARBA" id="ARBA00024867"/>
    </source>
</evidence>
<name>A0A2J8B121_9FIRM</name>
<dbReference type="RefSeq" id="WP_102892664.1">
    <property type="nucleotide sequence ID" value="NZ_NBZD01000003.1"/>
</dbReference>
<evidence type="ECO:0000259" key="8">
    <source>
        <dbReference type="PROSITE" id="PS50110"/>
    </source>
</evidence>
<dbReference type="Gene3D" id="3.40.50.2300">
    <property type="match status" value="1"/>
</dbReference>
<dbReference type="Pfam" id="PF00072">
    <property type="entry name" value="Response_reg"/>
    <property type="match status" value="1"/>
</dbReference>
<dbReference type="GO" id="GO:0005829">
    <property type="term" value="C:cytosol"/>
    <property type="evidence" value="ECO:0007669"/>
    <property type="project" value="TreeGrafter"/>
</dbReference>
<dbReference type="EMBL" id="NBZD01000003">
    <property type="protein sequence ID" value="PNH18469.1"/>
    <property type="molecule type" value="Genomic_DNA"/>
</dbReference>
<keyword evidence="2" id="KW-0805">Transcription regulation</keyword>
<evidence type="ECO:0000256" key="1">
    <source>
        <dbReference type="ARBA" id="ARBA00018672"/>
    </source>
</evidence>
<keyword evidence="4" id="KW-0804">Transcription</keyword>
<dbReference type="CDD" id="cd00383">
    <property type="entry name" value="trans_reg_C"/>
    <property type="match status" value="1"/>
</dbReference>
<dbReference type="PROSITE" id="PS51755">
    <property type="entry name" value="OMPR_PHOB"/>
    <property type="match status" value="1"/>
</dbReference>
<feature type="domain" description="OmpR/PhoB-type" evidence="9">
    <location>
        <begin position="124"/>
        <end position="222"/>
    </location>
</feature>
<gene>
    <name evidence="10" type="ORF">B7R76_06425</name>
</gene>
<dbReference type="SUPFAM" id="SSF52172">
    <property type="entry name" value="CheY-like"/>
    <property type="match status" value="1"/>
</dbReference>
<evidence type="ECO:0000256" key="2">
    <source>
        <dbReference type="ARBA" id="ARBA00023015"/>
    </source>
</evidence>
<dbReference type="Gene3D" id="1.10.10.10">
    <property type="entry name" value="Winged helix-like DNA-binding domain superfamily/Winged helix DNA-binding domain"/>
    <property type="match status" value="1"/>
</dbReference>
<protein>
    <recommendedName>
        <fullName evidence="1">Stage 0 sporulation protein A homolog</fullName>
    </recommendedName>
</protein>
<evidence type="ECO:0000256" key="6">
    <source>
        <dbReference type="PROSITE-ProRule" id="PRU00169"/>
    </source>
</evidence>
<evidence type="ECO:0000256" key="4">
    <source>
        <dbReference type="ARBA" id="ARBA00023163"/>
    </source>
</evidence>
<dbReference type="GO" id="GO:0006355">
    <property type="term" value="P:regulation of DNA-templated transcription"/>
    <property type="evidence" value="ECO:0007669"/>
    <property type="project" value="InterPro"/>
</dbReference>
<reference evidence="11" key="1">
    <citation type="submission" date="2017-04" db="EMBL/GenBank/DDBJ databases">
        <authorList>
            <person name="Bumgarner R.E."/>
            <person name="Fredricks D.N."/>
            <person name="Srinivasan S."/>
        </authorList>
    </citation>
    <scope>NUCLEOTIDE SEQUENCE [LARGE SCALE GENOMIC DNA]</scope>
    <source>
        <strain evidence="11">KA00405</strain>
    </source>
</reference>
<dbReference type="InterPro" id="IPR036388">
    <property type="entry name" value="WH-like_DNA-bd_sf"/>
</dbReference>
<evidence type="ECO:0000259" key="9">
    <source>
        <dbReference type="PROSITE" id="PS51755"/>
    </source>
</evidence>
<keyword evidence="6" id="KW-0597">Phosphoprotein</keyword>
<comment type="caution">
    <text evidence="10">The sequence shown here is derived from an EMBL/GenBank/DDBJ whole genome shotgun (WGS) entry which is preliminary data.</text>
</comment>
<proteinExistence type="predicted"/>
<dbReference type="InterPro" id="IPR011006">
    <property type="entry name" value="CheY-like_superfamily"/>
</dbReference>
<dbReference type="InterPro" id="IPR001867">
    <property type="entry name" value="OmpR/PhoB-type_DNA-bd"/>
</dbReference>
<dbReference type="GO" id="GO:0000156">
    <property type="term" value="F:phosphorelay response regulator activity"/>
    <property type="evidence" value="ECO:0007669"/>
    <property type="project" value="TreeGrafter"/>
</dbReference>
<keyword evidence="3 7" id="KW-0238">DNA-binding</keyword>
<comment type="function">
    <text evidence="5">May play the central regulatory role in sporulation. It may be an element of the effector pathway responsible for the activation of sporulation genes in response to nutritional stress. Spo0A may act in concert with spo0H (a sigma factor) to control the expression of some genes that are critical to the sporulation process.</text>
</comment>
<dbReference type="PANTHER" id="PTHR48111:SF36">
    <property type="entry name" value="TRANSCRIPTIONAL REGULATORY PROTEIN CUTR"/>
    <property type="match status" value="1"/>
</dbReference>
<evidence type="ECO:0000313" key="10">
    <source>
        <dbReference type="EMBL" id="PNH18469.1"/>
    </source>
</evidence>
<dbReference type="SMART" id="SM00862">
    <property type="entry name" value="Trans_reg_C"/>
    <property type="match status" value="1"/>
</dbReference>
<dbReference type="Proteomes" id="UP000236394">
    <property type="component" value="Unassembled WGS sequence"/>
</dbReference>
<accession>A0A2J8B121</accession>
<evidence type="ECO:0000256" key="3">
    <source>
        <dbReference type="ARBA" id="ARBA00023125"/>
    </source>
</evidence>
<feature type="modified residue" description="4-aspartylphosphate" evidence="6">
    <location>
        <position position="51"/>
    </location>
</feature>